<keyword evidence="2" id="KW-1185">Reference proteome</keyword>
<gene>
    <name evidence="4" type="primary">LOC130461440</name>
    <name evidence="3" type="synonym">LOC130461190</name>
    <name evidence="5" type="synonym">LOC130462822</name>
    <name evidence="6" type="synonym">LOC130466179</name>
    <name evidence="7" type="synonym">LOC130469304</name>
</gene>
<dbReference type="PANTHER" id="PTHR34222">
    <property type="entry name" value="GAG_PRE-INTEGRS DOMAIN-CONTAINING PROTEIN"/>
    <property type="match status" value="1"/>
</dbReference>
<evidence type="ECO:0000313" key="2">
    <source>
        <dbReference type="Proteomes" id="UP000813463"/>
    </source>
</evidence>
<accession>A0ABM3QQ83</accession>
<dbReference type="RefSeq" id="XP_056694392.1">
    <property type="nucleotide sequence ID" value="XM_056838414.1"/>
</dbReference>
<evidence type="ECO:0000313" key="7">
    <source>
        <dbReference type="RefSeq" id="XP_056694392.1"/>
    </source>
</evidence>
<dbReference type="Proteomes" id="UP000813463">
    <property type="component" value="Chromosome 6"/>
</dbReference>
<evidence type="ECO:0000313" key="3">
    <source>
        <dbReference type="RefSeq" id="XP_056685159.1"/>
    </source>
</evidence>
<dbReference type="Proteomes" id="UP000813463">
    <property type="component" value="Chromosome 3"/>
</dbReference>
<sequence>MKKKCDHCTMKGHTKEECFQLVGYPDWFKNPGKGKITHKTSANVNKQGNDFAGDTPLEKSNEHGETSGAKSDPNLISTLVQEVMKALSEKQHLANFAGPYQ</sequence>
<evidence type="ECO:0000313" key="6">
    <source>
        <dbReference type="RefSeq" id="XP_056690858.1"/>
    </source>
</evidence>
<dbReference type="Proteomes" id="UP000813463">
    <property type="component" value="Chromosome 1"/>
</dbReference>
<protein>
    <recommendedName>
        <fullName evidence="8">CCHC-type domain-containing protein</fullName>
    </recommendedName>
</protein>
<proteinExistence type="predicted"/>
<dbReference type="RefSeq" id="XP_056690858.1">
    <property type="nucleotide sequence ID" value="XM_056834880.1"/>
</dbReference>
<dbReference type="GeneID" id="130461440"/>
<feature type="region of interest" description="Disordered" evidence="1">
    <location>
        <begin position="38"/>
        <end position="74"/>
    </location>
</feature>
<evidence type="ECO:0000313" key="5">
    <source>
        <dbReference type="RefSeq" id="XP_056687726.1"/>
    </source>
</evidence>
<reference evidence="2" key="1">
    <citation type="journal article" date="2021" name="Nat. Commun.">
        <title>Genomic analyses provide insights into spinach domestication and the genetic basis of agronomic traits.</title>
        <authorList>
            <person name="Cai X."/>
            <person name="Sun X."/>
            <person name="Xu C."/>
            <person name="Sun H."/>
            <person name="Wang X."/>
            <person name="Ge C."/>
            <person name="Zhang Z."/>
            <person name="Wang Q."/>
            <person name="Fei Z."/>
            <person name="Jiao C."/>
            <person name="Wang Q."/>
        </authorList>
    </citation>
    <scope>NUCLEOTIDE SEQUENCE [LARGE SCALE GENOMIC DNA]</scope>
    <source>
        <strain evidence="2">cv. Varoflay</strain>
    </source>
</reference>
<feature type="compositionally biased region" description="Basic and acidic residues" evidence="1">
    <location>
        <begin position="56"/>
        <end position="65"/>
    </location>
</feature>
<dbReference type="RefSeq" id="XP_056685159.1">
    <property type="nucleotide sequence ID" value="XM_056829181.1"/>
</dbReference>
<dbReference type="Proteomes" id="UP000813463">
    <property type="component" value="Chromosome 5"/>
</dbReference>
<evidence type="ECO:0008006" key="8">
    <source>
        <dbReference type="Google" id="ProtNLM"/>
    </source>
</evidence>
<organism evidence="2 4">
    <name type="scientific">Spinacia oleracea</name>
    <name type="common">Spinach</name>
    <dbReference type="NCBI Taxonomy" id="3562"/>
    <lineage>
        <taxon>Eukaryota</taxon>
        <taxon>Viridiplantae</taxon>
        <taxon>Streptophyta</taxon>
        <taxon>Embryophyta</taxon>
        <taxon>Tracheophyta</taxon>
        <taxon>Spermatophyta</taxon>
        <taxon>Magnoliopsida</taxon>
        <taxon>eudicotyledons</taxon>
        <taxon>Gunneridae</taxon>
        <taxon>Pentapetalae</taxon>
        <taxon>Caryophyllales</taxon>
        <taxon>Chenopodiaceae</taxon>
        <taxon>Chenopodioideae</taxon>
        <taxon>Anserineae</taxon>
        <taxon>Spinacia</taxon>
    </lineage>
</organism>
<name>A0ABM3QQ83_SPIOL</name>
<evidence type="ECO:0000313" key="4">
    <source>
        <dbReference type="RefSeq" id="XP_056685523.1"/>
    </source>
</evidence>
<dbReference type="RefSeq" id="XP_056685523.1">
    <property type="nucleotide sequence ID" value="XM_056829545.1"/>
</dbReference>
<evidence type="ECO:0000256" key="1">
    <source>
        <dbReference type="SAM" id="MobiDB-lite"/>
    </source>
</evidence>
<reference evidence="3 4" key="2">
    <citation type="submission" date="2025-05" db="UniProtKB">
        <authorList>
            <consortium name="RefSeq"/>
        </authorList>
    </citation>
    <scope>IDENTIFICATION</scope>
    <source>
        <tissue evidence="3 4">Leaf</tissue>
    </source>
</reference>
<dbReference type="PANTHER" id="PTHR34222:SF99">
    <property type="entry name" value="PROTEIN, PUTATIVE-RELATED"/>
    <property type="match status" value="1"/>
</dbReference>
<feature type="compositionally biased region" description="Polar residues" evidence="1">
    <location>
        <begin position="39"/>
        <end position="48"/>
    </location>
</feature>
<dbReference type="RefSeq" id="XP_056687726.1">
    <property type="nucleotide sequence ID" value="XM_056831748.1"/>
</dbReference>